<organism evidence="5 6">
    <name type="scientific">Methylophaga thalassica</name>
    <dbReference type="NCBI Taxonomy" id="40223"/>
    <lineage>
        <taxon>Bacteria</taxon>
        <taxon>Pseudomonadati</taxon>
        <taxon>Pseudomonadota</taxon>
        <taxon>Gammaproteobacteria</taxon>
        <taxon>Thiotrichales</taxon>
        <taxon>Piscirickettsiaceae</taxon>
        <taxon>Methylophaga</taxon>
    </lineage>
</organism>
<dbReference type="SUPFAM" id="SSF52172">
    <property type="entry name" value="CheY-like"/>
    <property type="match status" value="1"/>
</dbReference>
<dbReference type="PROSITE" id="PS50110">
    <property type="entry name" value="RESPONSE_REGULATORY"/>
    <property type="match status" value="1"/>
</dbReference>
<dbReference type="SMART" id="SM00052">
    <property type="entry name" value="EAL"/>
    <property type="match status" value="1"/>
</dbReference>
<evidence type="ECO:0000313" key="5">
    <source>
        <dbReference type="EMBL" id="GLP99895.1"/>
    </source>
</evidence>
<dbReference type="CDD" id="cd01948">
    <property type="entry name" value="EAL"/>
    <property type="match status" value="1"/>
</dbReference>
<comment type="caution">
    <text evidence="5">The sequence shown here is derived from an EMBL/GenBank/DDBJ whole genome shotgun (WGS) entry which is preliminary data.</text>
</comment>
<dbReference type="Pfam" id="PF00563">
    <property type="entry name" value="EAL"/>
    <property type="match status" value="1"/>
</dbReference>
<dbReference type="RefSeq" id="WP_007146660.1">
    <property type="nucleotide sequence ID" value="NZ_BSND01000005.1"/>
</dbReference>
<dbReference type="InterPro" id="IPR001789">
    <property type="entry name" value="Sig_transdc_resp-reg_receiver"/>
</dbReference>
<accession>A0ABQ5TVU0</accession>
<dbReference type="Proteomes" id="UP001161423">
    <property type="component" value="Unassembled WGS sequence"/>
</dbReference>
<dbReference type="PANTHER" id="PTHR33121:SF23">
    <property type="entry name" value="CYCLIC DI-GMP PHOSPHODIESTERASE PDEB"/>
    <property type="match status" value="1"/>
</dbReference>
<sequence>MREIALDQKSDLPASIASVTELLDAKIIIGGRHPAETAFTKTLLEISGFKRIQSATDTDGVMLLLRQSIQNDLSDIDLLILDNDLPGISTKDIRMVMDQFDEWRLIPIISLCRQSIWDHAQLLTDLGYGVTSLLYHPMTAESLPPAIMTALAIKRERDKTFKRQTELEDELANLKVMEARLQFSVNHDDLTGLANRRRLENALDMTLSQVRNFMSVSALFYIDLDSFKVLNDAEGHEAGDTLLVQVANSLRRYFNINDILVRIGSDEFAVLVNNTDKETAIKLAEDLRNLFDGYDFEHHGHHYHLSASIGLKVIDADNATTVGEVLSHSNQACYTAKTRGRNRVHLYSPDDREMHTLRHSVEWAPRIRAALKEGLFLLEFQPIYSLESEQVSHYECLIRMRGDGNVIFYPKEFIPVAEAMGLIHQIDFWVVAKVFELIVNMPENLSFAINLSGNVFLDENLYKLVRDKLSQTKIDPNRIVFEITETYAISNFEQTRRMVSDLRSLGCRFALDDFGAGFNSYSYLKHFPVDILKIDGGFITDLDNDPVDQQLVKSMIDIAHSLGKKTVAEFVERRSTLELLKSYGVDMVQGFLVGKPNAKIPKPKD</sequence>
<feature type="domain" description="GGDEF" evidence="4">
    <location>
        <begin position="215"/>
        <end position="349"/>
    </location>
</feature>
<evidence type="ECO:0000313" key="6">
    <source>
        <dbReference type="Proteomes" id="UP001161423"/>
    </source>
</evidence>
<dbReference type="PROSITE" id="PS50887">
    <property type="entry name" value="GGDEF"/>
    <property type="match status" value="1"/>
</dbReference>
<evidence type="ECO:0000259" key="4">
    <source>
        <dbReference type="PROSITE" id="PS50887"/>
    </source>
</evidence>
<dbReference type="Gene3D" id="3.30.70.270">
    <property type="match status" value="1"/>
</dbReference>
<reference evidence="5" key="2">
    <citation type="submission" date="2023-01" db="EMBL/GenBank/DDBJ databases">
        <title>Draft genome sequence of Methylophaga thalassica strain NBRC 102424.</title>
        <authorList>
            <person name="Sun Q."/>
            <person name="Mori K."/>
        </authorList>
    </citation>
    <scope>NUCLEOTIDE SEQUENCE</scope>
    <source>
        <strain evidence="5">NBRC 102424</strain>
    </source>
</reference>
<dbReference type="InterPro" id="IPR029787">
    <property type="entry name" value="Nucleotide_cyclase"/>
</dbReference>
<dbReference type="Gene3D" id="3.20.20.450">
    <property type="entry name" value="EAL domain"/>
    <property type="match status" value="1"/>
</dbReference>
<dbReference type="SUPFAM" id="SSF55073">
    <property type="entry name" value="Nucleotide cyclase"/>
    <property type="match status" value="1"/>
</dbReference>
<gene>
    <name evidence="5" type="ORF">GCM10007891_17490</name>
</gene>
<evidence type="ECO:0000259" key="2">
    <source>
        <dbReference type="PROSITE" id="PS50110"/>
    </source>
</evidence>
<keyword evidence="1" id="KW-0597">Phosphoprotein</keyword>
<name>A0ABQ5TVU0_9GAMM</name>
<dbReference type="PANTHER" id="PTHR33121">
    <property type="entry name" value="CYCLIC DI-GMP PHOSPHODIESTERASE PDEF"/>
    <property type="match status" value="1"/>
</dbReference>
<dbReference type="InterPro" id="IPR001633">
    <property type="entry name" value="EAL_dom"/>
</dbReference>
<dbReference type="NCBIfam" id="TIGR00254">
    <property type="entry name" value="GGDEF"/>
    <property type="match status" value="1"/>
</dbReference>
<feature type="domain" description="Response regulatory" evidence="2">
    <location>
        <begin position="26"/>
        <end position="151"/>
    </location>
</feature>
<dbReference type="CDD" id="cd01949">
    <property type="entry name" value="GGDEF"/>
    <property type="match status" value="1"/>
</dbReference>
<dbReference type="PROSITE" id="PS50883">
    <property type="entry name" value="EAL"/>
    <property type="match status" value="1"/>
</dbReference>
<dbReference type="Pfam" id="PF00990">
    <property type="entry name" value="GGDEF"/>
    <property type="match status" value="1"/>
</dbReference>
<dbReference type="InterPro" id="IPR050706">
    <property type="entry name" value="Cyclic-di-GMP_PDE-like"/>
</dbReference>
<evidence type="ECO:0000256" key="1">
    <source>
        <dbReference type="PROSITE-ProRule" id="PRU00169"/>
    </source>
</evidence>
<dbReference type="SMART" id="SM00267">
    <property type="entry name" value="GGDEF"/>
    <property type="match status" value="1"/>
</dbReference>
<reference evidence="5" key="1">
    <citation type="journal article" date="2014" name="Int. J. Syst. Evol. Microbiol.">
        <title>Complete genome of a new Firmicutes species belonging to the dominant human colonic microbiota ('Ruminococcus bicirculans') reveals two chromosomes and a selective capacity to utilize plant glucans.</title>
        <authorList>
            <consortium name="NISC Comparative Sequencing Program"/>
            <person name="Wegmann U."/>
            <person name="Louis P."/>
            <person name="Goesmann A."/>
            <person name="Henrissat B."/>
            <person name="Duncan S.H."/>
            <person name="Flint H.J."/>
        </authorList>
    </citation>
    <scope>NUCLEOTIDE SEQUENCE</scope>
    <source>
        <strain evidence="5">NBRC 102424</strain>
    </source>
</reference>
<evidence type="ECO:0000259" key="3">
    <source>
        <dbReference type="PROSITE" id="PS50883"/>
    </source>
</evidence>
<evidence type="ECO:0008006" key="7">
    <source>
        <dbReference type="Google" id="ProtNLM"/>
    </source>
</evidence>
<dbReference type="InterPro" id="IPR043128">
    <property type="entry name" value="Rev_trsase/Diguanyl_cyclase"/>
</dbReference>
<dbReference type="InterPro" id="IPR000160">
    <property type="entry name" value="GGDEF_dom"/>
</dbReference>
<keyword evidence="6" id="KW-1185">Reference proteome</keyword>
<feature type="modified residue" description="4-aspartylphosphate" evidence="1">
    <location>
        <position position="82"/>
    </location>
</feature>
<dbReference type="InterPro" id="IPR035919">
    <property type="entry name" value="EAL_sf"/>
</dbReference>
<dbReference type="EMBL" id="BSND01000005">
    <property type="protein sequence ID" value="GLP99895.1"/>
    <property type="molecule type" value="Genomic_DNA"/>
</dbReference>
<dbReference type="InterPro" id="IPR011006">
    <property type="entry name" value="CheY-like_superfamily"/>
</dbReference>
<dbReference type="SUPFAM" id="SSF141868">
    <property type="entry name" value="EAL domain-like"/>
    <property type="match status" value="1"/>
</dbReference>
<protein>
    <recommendedName>
        <fullName evidence="7">EAL domain-containing protein</fullName>
    </recommendedName>
</protein>
<proteinExistence type="predicted"/>
<feature type="domain" description="EAL" evidence="3">
    <location>
        <begin position="360"/>
        <end position="605"/>
    </location>
</feature>